<evidence type="ECO:0000313" key="16">
    <source>
        <dbReference type="Proteomes" id="UP000606193"/>
    </source>
</evidence>
<dbReference type="Pfam" id="PF00929">
    <property type="entry name" value="RNase_T"/>
    <property type="match status" value="1"/>
</dbReference>
<evidence type="ECO:0000256" key="1">
    <source>
        <dbReference type="ARBA" id="ARBA00003452"/>
    </source>
</evidence>
<dbReference type="PANTHER" id="PTHR32294">
    <property type="entry name" value="DNA POLYMERASE III SUBUNIT ALPHA"/>
    <property type="match status" value="1"/>
</dbReference>
<keyword evidence="8 11" id="KW-0269">Exonuclease</keyword>
<organism evidence="15 16">
    <name type="scientific">Jutongia huaianensis</name>
    <dbReference type="NCBI Taxonomy" id="2763668"/>
    <lineage>
        <taxon>Bacteria</taxon>
        <taxon>Bacillati</taxon>
        <taxon>Bacillota</taxon>
        <taxon>Clostridia</taxon>
        <taxon>Lachnospirales</taxon>
        <taxon>Lachnospiraceae</taxon>
        <taxon>Jutongia</taxon>
    </lineage>
</organism>
<dbReference type="NCBIfam" id="NF001688">
    <property type="entry name" value="PRK00448.1"/>
    <property type="match status" value="1"/>
</dbReference>
<dbReference type="InterPro" id="IPR044923">
    <property type="entry name" value="PolC_middle_finger_sf"/>
</dbReference>
<reference evidence="15 16" key="1">
    <citation type="submission" date="2020-08" db="EMBL/GenBank/DDBJ databases">
        <title>Genome public.</title>
        <authorList>
            <person name="Liu C."/>
            <person name="Sun Q."/>
        </authorList>
    </citation>
    <scope>NUCLEOTIDE SEQUENCE [LARGE SCALE GENOMIC DNA]</scope>
    <source>
        <strain evidence="15 16">NSJ-37</strain>
    </source>
</reference>
<evidence type="ECO:0000256" key="12">
    <source>
        <dbReference type="SAM" id="MobiDB-lite"/>
    </source>
</evidence>
<dbReference type="Gene3D" id="1.10.150.700">
    <property type="entry name" value="PolC, middle finger domain"/>
    <property type="match status" value="1"/>
</dbReference>
<dbReference type="Gene3D" id="3.30.420.10">
    <property type="entry name" value="Ribonuclease H-like superfamily/Ribonuclease H"/>
    <property type="match status" value="1"/>
</dbReference>
<feature type="region of interest" description="Disordered" evidence="12">
    <location>
        <begin position="183"/>
        <end position="281"/>
    </location>
</feature>
<keyword evidence="6 11" id="KW-0540">Nuclease</keyword>
<keyword evidence="3 11" id="KW-0808">Transferase</keyword>
<dbReference type="InterPro" id="IPR004013">
    <property type="entry name" value="PHP_dom"/>
</dbReference>
<keyword evidence="2 11" id="KW-0963">Cytoplasm</keyword>
<feature type="domain" description="Polymerase/histidinol phosphatase N-terminal" evidence="14">
    <location>
        <begin position="434"/>
        <end position="502"/>
    </location>
</feature>
<protein>
    <recommendedName>
        <fullName evidence="11">DNA polymerase III PolC-type</fullName>
        <shortName evidence="11">PolIII</shortName>
        <ecNumber evidence="11">2.7.7.7</ecNumber>
    </recommendedName>
</protein>
<dbReference type="EC" id="2.7.7.7" evidence="11"/>
<comment type="catalytic activity">
    <reaction evidence="10 11">
        <text>DNA(n) + a 2'-deoxyribonucleoside 5'-triphosphate = DNA(n+1) + diphosphate</text>
        <dbReference type="Rhea" id="RHEA:22508"/>
        <dbReference type="Rhea" id="RHEA-COMP:17339"/>
        <dbReference type="Rhea" id="RHEA-COMP:17340"/>
        <dbReference type="ChEBI" id="CHEBI:33019"/>
        <dbReference type="ChEBI" id="CHEBI:61560"/>
        <dbReference type="ChEBI" id="CHEBI:173112"/>
        <dbReference type="EC" id="2.7.7.7"/>
    </reaction>
</comment>
<dbReference type="Gene3D" id="6.10.140.1510">
    <property type="match status" value="1"/>
</dbReference>
<name>A0ABR7N094_9FIRM</name>
<evidence type="ECO:0000256" key="7">
    <source>
        <dbReference type="ARBA" id="ARBA00022801"/>
    </source>
</evidence>
<dbReference type="Proteomes" id="UP000606193">
    <property type="component" value="Unassembled WGS sequence"/>
</dbReference>
<dbReference type="GO" id="GO:0003887">
    <property type="term" value="F:DNA-directed DNA polymerase activity"/>
    <property type="evidence" value="ECO:0007669"/>
    <property type="project" value="UniProtKB-EC"/>
</dbReference>
<dbReference type="InterPro" id="IPR029460">
    <property type="entry name" value="DNAPol_HHH"/>
</dbReference>
<dbReference type="Pfam" id="PF14480">
    <property type="entry name" value="DNA_pol3_a_NI"/>
    <property type="match status" value="1"/>
</dbReference>
<evidence type="ECO:0000259" key="14">
    <source>
        <dbReference type="SMART" id="SM00481"/>
    </source>
</evidence>
<evidence type="ECO:0000256" key="5">
    <source>
        <dbReference type="ARBA" id="ARBA00022705"/>
    </source>
</evidence>
<dbReference type="CDD" id="cd04484">
    <property type="entry name" value="polC_OBF"/>
    <property type="match status" value="1"/>
</dbReference>
<dbReference type="Pfam" id="PF07733">
    <property type="entry name" value="DNA_pol3_alpha"/>
    <property type="match status" value="2"/>
</dbReference>
<dbReference type="InterPro" id="IPR011708">
    <property type="entry name" value="DNA_pol3_alpha_NTPase_dom"/>
</dbReference>
<dbReference type="InterPro" id="IPR036397">
    <property type="entry name" value="RNaseH_sf"/>
</dbReference>
<feature type="compositionally biased region" description="Low complexity" evidence="12">
    <location>
        <begin position="231"/>
        <end position="241"/>
    </location>
</feature>
<evidence type="ECO:0000313" key="15">
    <source>
        <dbReference type="EMBL" id="MBC8562051.1"/>
    </source>
</evidence>
<dbReference type="SUPFAM" id="SSF53098">
    <property type="entry name" value="Ribonuclease H-like"/>
    <property type="match status" value="1"/>
</dbReference>
<dbReference type="InterPro" id="IPR006054">
    <property type="entry name" value="DnaQ"/>
</dbReference>
<comment type="similarity">
    <text evidence="11">Belongs to the DNA polymerase type-C family. PolC subfamily.</text>
</comment>
<feature type="domain" description="Exonuclease" evidence="13">
    <location>
        <begin position="519"/>
        <end position="684"/>
    </location>
</feature>
<dbReference type="NCBIfam" id="TIGR01405">
    <property type="entry name" value="polC_Gram_pos"/>
    <property type="match status" value="1"/>
</dbReference>
<comment type="function">
    <text evidence="1 11">Required for replicative DNA synthesis. This DNA polymerase also exhibits 3' to 5' exonuclease activity.</text>
</comment>
<evidence type="ECO:0000256" key="4">
    <source>
        <dbReference type="ARBA" id="ARBA00022695"/>
    </source>
</evidence>
<keyword evidence="4 11" id="KW-0548">Nucleotidyltransferase</keyword>
<proteinExistence type="inferred from homology"/>
<evidence type="ECO:0000256" key="9">
    <source>
        <dbReference type="ARBA" id="ARBA00022932"/>
    </source>
</evidence>
<keyword evidence="5 11" id="KW-0235">DNA replication</keyword>
<dbReference type="EMBL" id="JACRSX010000004">
    <property type="protein sequence ID" value="MBC8562051.1"/>
    <property type="molecule type" value="Genomic_DNA"/>
</dbReference>
<dbReference type="Gene3D" id="3.30.1900.20">
    <property type="match status" value="2"/>
</dbReference>
<dbReference type="InterPro" id="IPR013520">
    <property type="entry name" value="Ribonucl_H"/>
</dbReference>
<dbReference type="Pfam" id="PF02811">
    <property type="entry name" value="PHP"/>
    <property type="match status" value="1"/>
</dbReference>
<dbReference type="HAMAP" id="MF_00356">
    <property type="entry name" value="DNApol_PolC"/>
    <property type="match status" value="1"/>
</dbReference>
<gene>
    <name evidence="11" type="primary">polC</name>
    <name evidence="15" type="ORF">H8704_05290</name>
</gene>
<dbReference type="RefSeq" id="WP_249297595.1">
    <property type="nucleotide sequence ID" value="NZ_JACRSX010000004.1"/>
</dbReference>
<dbReference type="NCBIfam" id="TIGR00573">
    <property type="entry name" value="dnaq"/>
    <property type="match status" value="1"/>
</dbReference>
<sequence>MEQTLLDTFEGMKMTDRQKNLFADVMVDRIQLYRNKKLMCVNLKSSHIIPYREIRLVRHNLETVMGPVGFSVRVDDRYNLSKQYRPEDFWKEYQDSIMEILKEDNILDFNILYRGQAEMNGSMLTVTCEDDSMYRARQDKLTRRLQEIFEDKAGFHIEVEINYTEASTLEAPSPEYEYVRLEHRPQQKPAAGSDGNGTAAAPEHNSEVPWDDGAAAEGKKKKPEENKANEEAAAAAAASAAMQAGQDNVPGTQQKTAVAGNSGGSKGRGNAGTNNGGGYGNSGGYGNGGYGGRGGWKKKGGYRGNIDEECFYGRNCEGDHVRIVDIQDEMDEVVIEGMITGVEAKELRSGKILLMFNITDFTDTISVKIFMQPEQHAEIEDSGKLKKNEFVIVKGMPLRDKFSHEISIGSVRGMKPGHDTRVYRMDHYEGRKRVELHAHTQMSEMDSVMDIKAYVKTALKWGHKAIAITDHGVVQSFPDADHALKPDDDLKLIYGVEAYLVDDLIETVENDRGQDLSAPFVVFDLETTGIGAKNNEIIEIGAVKVVDQTIVDRYSVFVDPQRPIPYKIEQLTGINDSMVHGAKLITEILPEFLEFCKGCVMVAHNASFDMGFIHQKSKDQGLDSDFTVVDTVSMSRALLPHLGKHTLDHVAKELGVSLENHHRAVEDAEATAEIFLRLCKRLEEKGITTLTQLNEFGRPTEEVIRKLPSYHAIILAKNEIGRVNLYRLVSESHLKYFNRRPKLPKSLYLKYKEGLIMGSACEAGELYRGILEGKTDEEIDRLVRFYDYLEIQPLGNDEFMIRDNDRYPQIQDENDLMEINRRIVALGEEYHKPVVATCDVHFLNPEDEVYRRIIMAGKGFSDADQQAPLFYRTTEEMLSEFQYLGAAKAEEVVITNTNLIADMIDYIHPCSPRKCPPEIENSDQDLRDICYNKAHSMYGENLPEIVTERLERELNSIISNGYAVMYIIAQKLVWKSVEDGYLVGSRGSVGSSFVATMAGISEINPLPAHYYCGKCHYYDFDSDEVKAYAGSSACDMPDKKCPVCGEMLLKDGHDIPFETFLGFKGNKEPDIDLNFSSEYQSNAHDYTEVIFGAGQTFRAGTVGTMAEKTAFGYVKKYYEEHGESKRTAEIERIASGCVGVRRSTGQHPGGIVVLPVGEEIYTFTPVQHPANDMKTRTITTHFDYHKIDSNLLKLDILGHQDPTMIRMLEDLTDVDAAAIRMDDQDVLSLFESPRALGIKPEDIGGCKLGSLGLPELGTHFVMNMLEQTKPKSFSDLVRISGLSHGTNVWQDNAEYFISQGYCTLSTAICTRDDIMTYLIRMGVENERSFKIMESVRKGKGLDDSMIADMKACDVPDWYIESCQRIKYMFPKAHAAAYIMMAMRVAWFKVHRPLAYYAAYFSIRATAFNYELMCLGKERLEYYMADYNKRSDSLTDKEKSTLEDMKIVQEMYARGFEFVKIDLYKSKATRFQIVDGKLMPSFSSIDGLGNVAAEMIEAEAQKGKFLSREDFKNRCKVSATTVDTMAELGLLGDMPHTNQMSLLDFM</sequence>
<evidence type="ECO:0000256" key="6">
    <source>
        <dbReference type="ARBA" id="ARBA00022722"/>
    </source>
</evidence>
<evidence type="ECO:0000256" key="3">
    <source>
        <dbReference type="ARBA" id="ARBA00022679"/>
    </source>
</evidence>
<dbReference type="InterPro" id="IPR028112">
    <property type="entry name" value="DNA_PolC-type_N_I"/>
</dbReference>
<comment type="subcellular location">
    <subcellularLocation>
        <location evidence="11">Cytoplasm</location>
    </subcellularLocation>
</comment>
<dbReference type="Pfam" id="PF17657">
    <property type="entry name" value="DNA_pol3_finger"/>
    <property type="match status" value="1"/>
</dbReference>
<dbReference type="CDD" id="cd06127">
    <property type="entry name" value="DEDDh"/>
    <property type="match status" value="1"/>
</dbReference>
<dbReference type="InterPro" id="IPR012340">
    <property type="entry name" value="NA-bd_OB-fold"/>
</dbReference>
<dbReference type="InterPro" id="IPR012337">
    <property type="entry name" value="RNaseH-like_sf"/>
</dbReference>
<dbReference type="Pfam" id="PF14579">
    <property type="entry name" value="HHH_6"/>
    <property type="match status" value="1"/>
</dbReference>
<keyword evidence="16" id="KW-1185">Reference proteome</keyword>
<keyword evidence="7 11" id="KW-0378">Hydrolase</keyword>
<evidence type="ECO:0000256" key="2">
    <source>
        <dbReference type="ARBA" id="ARBA00022490"/>
    </source>
</evidence>
<dbReference type="PANTHER" id="PTHR32294:SF5">
    <property type="entry name" value="DNA POLYMERASE III POLC-TYPE"/>
    <property type="match status" value="1"/>
</dbReference>
<dbReference type="InterPro" id="IPR040982">
    <property type="entry name" value="DNA_pol3_finger"/>
</dbReference>
<accession>A0ABR7N094</accession>
<dbReference type="Gene3D" id="3.20.20.140">
    <property type="entry name" value="Metal-dependent hydrolases"/>
    <property type="match status" value="2"/>
</dbReference>
<dbReference type="Gene3D" id="1.10.150.870">
    <property type="match status" value="1"/>
</dbReference>
<dbReference type="InterPro" id="IPR004805">
    <property type="entry name" value="DnaE2/DnaE/PolC"/>
</dbReference>
<evidence type="ECO:0000256" key="8">
    <source>
        <dbReference type="ARBA" id="ARBA00022839"/>
    </source>
</evidence>
<feature type="compositionally biased region" description="Polar residues" evidence="12">
    <location>
        <begin position="245"/>
        <end position="256"/>
    </location>
</feature>
<dbReference type="SMART" id="SM00479">
    <property type="entry name" value="EXOIII"/>
    <property type="match status" value="1"/>
</dbReference>
<dbReference type="SMART" id="SM00481">
    <property type="entry name" value="POLIIIAc"/>
    <property type="match status" value="1"/>
</dbReference>
<keyword evidence="9 11" id="KW-0239">DNA-directed DNA polymerase</keyword>
<feature type="compositionally biased region" description="Gly residues" evidence="12">
    <location>
        <begin position="261"/>
        <end position="281"/>
    </location>
</feature>
<evidence type="ECO:0000256" key="11">
    <source>
        <dbReference type="HAMAP-Rule" id="MF_00356"/>
    </source>
</evidence>
<dbReference type="CDD" id="cd07435">
    <property type="entry name" value="PHP_PolIIIA_POLC"/>
    <property type="match status" value="1"/>
</dbReference>
<evidence type="ECO:0000259" key="13">
    <source>
        <dbReference type="SMART" id="SM00479"/>
    </source>
</evidence>
<dbReference type="InterPro" id="IPR003141">
    <property type="entry name" value="Pol/His_phosphatase_N"/>
</dbReference>
<dbReference type="Gene3D" id="2.40.50.140">
    <property type="entry name" value="Nucleic acid-binding proteins"/>
    <property type="match status" value="1"/>
</dbReference>
<dbReference type="InterPro" id="IPR006308">
    <property type="entry name" value="Pol_III_a_PolC-type_gram_pos"/>
</dbReference>
<evidence type="ECO:0000256" key="10">
    <source>
        <dbReference type="ARBA" id="ARBA00049244"/>
    </source>
</evidence>
<comment type="caution">
    <text evidence="15">The sequence shown here is derived from an EMBL/GenBank/DDBJ whole genome shotgun (WGS) entry which is preliminary data.</text>
</comment>